<dbReference type="Pfam" id="PF00443">
    <property type="entry name" value="UCH"/>
    <property type="match status" value="1"/>
</dbReference>
<feature type="coiled-coil region" evidence="12">
    <location>
        <begin position="1100"/>
        <end position="1127"/>
    </location>
</feature>
<keyword evidence="5" id="KW-0833">Ubl conjugation pathway</keyword>
<accession>A0AAN7WNP2</accession>
<dbReference type="InterPro" id="IPR028889">
    <property type="entry name" value="USP"/>
</dbReference>
<gene>
    <name evidence="14" type="ORF">RI543_000128</name>
</gene>
<dbReference type="PROSITE" id="PS00973">
    <property type="entry name" value="USP_2"/>
    <property type="match status" value="1"/>
</dbReference>
<name>A0AAN7WNP2_9SACH</name>
<dbReference type="InterPro" id="IPR018200">
    <property type="entry name" value="USP_CS"/>
</dbReference>
<protein>
    <recommendedName>
        <fullName evidence="8">Ubiquitin carboxyl-terminal hydrolase 2</fullName>
        <ecNumber evidence="3">3.4.19.12</ecNumber>
    </recommendedName>
    <alternativeName>
        <fullName evidence="10">Deubiquitinating enzyme 2</fullName>
    </alternativeName>
    <alternativeName>
        <fullName evidence="9">Ubiquitin thioesterase 2</fullName>
    </alternativeName>
    <alternativeName>
        <fullName evidence="11">Ubiquitin-specific-processing protease 2</fullName>
    </alternativeName>
</protein>
<proteinExistence type="inferred from homology"/>
<evidence type="ECO:0000256" key="12">
    <source>
        <dbReference type="SAM" id="Coils"/>
    </source>
</evidence>
<feature type="coiled-coil region" evidence="12">
    <location>
        <begin position="1168"/>
        <end position="1195"/>
    </location>
</feature>
<reference evidence="15" key="1">
    <citation type="submission" date="2023-07" db="EMBL/GenBank/DDBJ databases">
        <title>A draft genome of Kazachstania heterogenica Y-27499.</title>
        <authorList>
            <person name="Donic C."/>
            <person name="Kralova J.S."/>
            <person name="Fidel L."/>
            <person name="Ben-Dor S."/>
            <person name="Jung S."/>
        </authorList>
    </citation>
    <scope>NUCLEOTIDE SEQUENCE [LARGE SCALE GENOMIC DNA]</scope>
    <source>
        <strain evidence="15">Y27499</strain>
    </source>
</reference>
<dbReference type="GO" id="GO:0043161">
    <property type="term" value="P:proteasome-mediated ubiquitin-dependent protein catabolic process"/>
    <property type="evidence" value="ECO:0007669"/>
    <property type="project" value="InterPro"/>
</dbReference>
<dbReference type="Gene3D" id="3.90.70.10">
    <property type="entry name" value="Cysteine proteinases"/>
    <property type="match status" value="1"/>
</dbReference>
<comment type="catalytic activity">
    <reaction evidence="1">
        <text>Thiol-dependent hydrolysis of ester, thioester, amide, peptide and isopeptide bonds formed by the C-terminal Gly of ubiquitin (a 76-residue protein attached to proteins as an intracellular targeting signal).</text>
        <dbReference type="EC" id="3.4.19.12"/>
    </reaction>
</comment>
<evidence type="ECO:0000256" key="9">
    <source>
        <dbReference type="ARBA" id="ARBA00041732"/>
    </source>
</evidence>
<dbReference type="Proteomes" id="UP001306508">
    <property type="component" value="Unassembled WGS sequence"/>
</dbReference>
<keyword evidence="15" id="KW-1185">Reference proteome</keyword>
<organism evidence="14 15">
    <name type="scientific">Arxiozyma heterogenica</name>
    <dbReference type="NCBI Taxonomy" id="278026"/>
    <lineage>
        <taxon>Eukaryota</taxon>
        <taxon>Fungi</taxon>
        <taxon>Dikarya</taxon>
        <taxon>Ascomycota</taxon>
        <taxon>Saccharomycotina</taxon>
        <taxon>Saccharomycetes</taxon>
        <taxon>Saccharomycetales</taxon>
        <taxon>Saccharomycetaceae</taxon>
        <taxon>Arxiozyma</taxon>
    </lineage>
</organism>
<keyword evidence="4" id="KW-0645">Protease</keyword>
<dbReference type="PROSITE" id="PS00972">
    <property type="entry name" value="USP_1"/>
    <property type="match status" value="1"/>
</dbReference>
<evidence type="ECO:0000256" key="4">
    <source>
        <dbReference type="ARBA" id="ARBA00022670"/>
    </source>
</evidence>
<dbReference type="GO" id="GO:0016579">
    <property type="term" value="P:protein deubiquitination"/>
    <property type="evidence" value="ECO:0007669"/>
    <property type="project" value="InterPro"/>
</dbReference>
<evidence type="ECO:0000256" key="1">
    <source>
        <dbReference type="ARBA" id="ARBA00000707"/>
    </source>
</evidence>
<evidence type="ECO:0000256" key="6">
    <source>
        <dbReference type="ARBA" id="ARBA00022801"/>
    </source>
</evidence>
<dbReference type="EC" id="3.4.19.12" evidence="3"/>
<dbReference type="EMBL" id="JAWIZZ010000006">
    <property type="protein sequence ID" value="KAK5782199.1"/>
    <property type="molecule type" value="Genomic_DNA"/>
</dbReference>
<evidence type="ECO:0000256" key="2">
    <source>
        <dbReference type="ARBA" id="ARBA00009085"/>
    </source>
</evidence>
<evidence type="ECO:0000256" key="11">
    <source>
        <dbReference type="ARBA" id="ARBA00042737"/>
    </source>
</evidence>
<dbReference type="FunFam" id="3.90.70.10:FF:000176">
    <property type="entry name" value="Ubiquitin-specific protease"/>
    <property type="match status" value="1"/>
</dbReference>
<sequence>MLHNESIGNETPLTNNIEATKTTNVQDDNSIDDGKQLLYVDLTSKSIFKTTDRLIDDVLCDLVISLPKLNTDDDDNNNNSDITVLNSSPLRYSKLRQFHKPLDFGTIMDQITLQTKFEYSSLTCPQYNKIQVLMGVLFDSNINNDHVFNTDGIIKLPIYQLKITVKTRSHLELYKRHVGISQYFRIHDLHPFDRKDLLIFDPKDPNLIDHAIYVSSDTNRLILIEIFKPELNSQEEMESLLTENIKKTYHLACESFKSLDPSNVPTQLDCINTLLKLFKGPLIRKSASDPLRVISADNVALNSHLNPNWLVEKYGFHISNKNNDNVNNNDGNNGIGDSKEREINEMEYIPPDFTDSDRDWRVRKQKESFIRKCLHLVFLGKRLITFMSSQNNPDLLNKNSKSYKALNLYTVQISTKPLFQLLGEVRSNFALTSDQTSLLDVNYHFINLSSSYYYTDRDIILNYETSKKVDEQNTGIYFDALTFIANRKGSYQLLGYCGKQDLVGQETLESALRVFKIDPTQIDSPNKLDENLILSMYQHEQMTHIDSNSLTDLKNALRVLAKYKKSDFLQFYVTYEPYKSLSQAYSELEIDESVDDDIVQTAYTIKVNDSPGLKLECTRALYTIALHKRSMALFNFLMDQCSLFSKYYGPEKYSYREALNMIQVNENANDEVILKIFQQKWEHESLLSVDQLLNLKAALSKICFETNSKLISNFIETGLIDPNCLPPENWPTGLNNIGNTCYLNSLLQYYFAIAPLREYICQYHNTLKDFIDMNNNSNIIKKRRIGGREVSDSEVERSIQFTYQLRDLFQKMIYSRNRCVTPTQELAYLAFAPSNVEVEFEMSSPDTIVQEDDGVQVDYVETTDMEVDQFNPIDLQNNDIMKVPIKNDDGNMNIDTSLVDEDRKSVNDHNFKGYKNNEKNNRDKDPLISTKVAKISIDQLENTLEIGRQQDVTECIGNVLYQLESASEPVSLDEFHEQDDLIKQLFYGKTKQDIIPIKDSHGVRVKYERFLSLMVTISDHPRNIYDALDAYFMDEYLNLEEYGDVKRTLSITEFPTILQIQIQRVYYDRERFIPFKSIDPLPYPQTIYMDRYAETQDIKLVNRRKEANEMKQRLKELQFRQKELLSRNEVGLSRKDAYSETVKFLKSDVLENCDIDIPELSVCTEALVTELENVSNDINKELSELYESITQLQDKIDHQFDEFQSIAYTLFAVFIHRGEASYGHYWVYIKDLQNNGTWRKYNDETVSEIHEDEVFNFLEGNTATPYFLVLVKKDRENDIEPLKRIIEDEMLD</sequence>
<dbReference type="GO" id="GO:0004843">
    <property type="term" value="F:cysteine-type deubiquitinase activity"/>
    <property type="evidence" value="ECO:0007669"/>
    <property type="project" value="UniProtKB-EC"/>
</dbReference>
<dbReference type="SUPFAM" id="SSF54001">
    <property type="entry name" value="Cysteine proteinases"/>
    <property type="match status" value="1"/>
</dbReference>
<dbReference type="GO" id="GO:0061136">
    <property type="term" value="P:regulation of proteasomal protein catabolic process"/>
    <property type="evidence" value="ECO:0007669"/>
    <property type="project" value="TreeGrafter"/>
</dbReference>
<comment type="caution">
    <text evidence="14">The sequence shown here is derived from an EMBL/GenBank/DDBJ whole genome shotgun (WGS) entry which is preliminary data.</text>
</comment>
<evidence type="ECO:0000256" key="8">
    <source>
        <dbReference type="ARBA" id="ARBA00040966"/>
    </source>
</evidence>
<keyword evidence="12" id="KW-0175">Coiled coil</keyword>
<evidence type="ECO:0000259" key="13">
    <source>
        <dbReference type="PROSITE" id="PS50235"/>
    </source>
</evidence>
<dbReference type="CDD" id="cd02666">
    <property type="entry name" value="Peptidase_C19J"/>
    <property type="match status" value="1"/>
</dbReference>
<dbReference type="PANTHER" id="PTHR43982">
    <property type="entry name" value="UBIQUITIN CARBOXYL-TERMINAL HYDROLASE"/>
    <property type="match status" value="1"/>
</dbReference>
<evidence type="ECO:0000313" key="14">
    <source>
        <dbReference type="EMBL" id="KAK5782199.1"/>
    </source>
</evidence>
<dbReference type="PANTHER" id="PTHR43982:SF6">
    <property type="entry name" value="UBIQUITIN CARBOXYL-TERMINAL HYDROLASE 2-RELATED"/>
    <property type="match status" value="1"/>
</dbReference>
<evidence type="ECO:0000256" key="7">
    <source>
        <dbReference type="ARBA" id="ARBA00022807"/>
    </source>
</evidence>
<dbReference type="InterPro" id="IPR038765">
    <property type="entry name" value="Papain-like_cys_pep_sf"/>
</dbReference>
<feature type="domain" description="USP" evidence="13">
    <location>
        <begin position="732"/>
        <end position="1273"/>
    </location>
</feature>
<dbReference type="InterPro" id="IPR001394">
    <property type="entry name" value="Peptidase_C19_UCH"/>
</dbReference>
<dbReference type="InterPro" id="IPR044635">
    <property type="entry name" value="UBP14-like"/>
</dbReference>
<evidence type="ECO:0000256" key="10">
    <source>
        <dbReference type="ARBA" id="ARBA00042236"/>
    </source>
</evidence>
<evidence type="ECO:0000256" key="5">
    <source>
        <dbReference type="ARBA" id="ARBA00022786"/>
    </source>
</evidence>
<comment type="similarity">
    <text evidence="2">Belongs to the peptidase C19 family.</text>
</comment>
<evidence type="ECO:0000256" key="3">
    <source>
        <dbReference type="ARBA" id="ARBA00012759"/>
    </source>
</evidence>
<dbReference type="Pfam" id="PF13446">
    <property type="entry name" value="RPT"/>
    <property type="match status" value="3"/>
</dbReference>
<keyword evidence="7" id="KW-0788">Thiol protease</keyword>
<dbReference type="GO" id="GO:0070628">
    <property type="term" value="F:proteasome binding"/>
    <property type="evidence" value="ECO:0007669"/>
    <property type="project" value="TreeGrafter"/>
</dbReference>
<evidence type="ECO:0000313" key="15">
    <source>
        <dbReference type="Proteomes" id="UP001306508"/>
    </source>
</evidence>
<dbReference type="PROSITE" id="PS50235">
    <property type="entry name" value="USP_3"/>
    <property type="match status" value="1"/>
</dbReference>
<keyword evidence="6" id="KW-0378">Hydrolase</keyword>
<dbReference type="InterPro" id="IPR025305">
    <property type="entry name" value="UCH_repeat_domain"/>
</dbReference>